<keyword evidence="6" id="KW-0812">Transmembrane</keyword>
<dbReference type="GO" id="GO:0004185">
    <property type="term" value="F:serine-type carboxypeptidase activity"/>
    <property type="evidence" value="ECO:0007669"/>
    <property type="project" value="UniProtKB-EC"/>
</dbReference>
<dbReference type="Proteomes" id="UP000095038">
    <property type="component" value="Unassembled WGS sequence"/>
</dbReference>
<evidence type="ECO:0000256" key="9">
    <source>
        <dbReference type="ARBA" id="ARBA00022801"/>
    </source>
</evidence>
<evidence type="ECO:0000256" key="17">
    <source>
        <dbReference type="ARBA" id="ARBA00042717"/>
    </source>
</evidence>
<evidence type="ECO:0000256" key="11">
    <source>
        <dbReference type="ARBA" id="ARBA00023034"/>
    </source>
</evidence>
<evidence type="ECO:0000313" key="20">
    <source>
        <dbReference type="Proteomes" id="UP000095038"/>
    </source>
</evidence>
<evidence type="ECO:0000256" key="10">
    <source>
        <dbReference type="ARBA" id="ARBA00022989"/>
    </source>
</evidence>
<dbReference type="EC" id="3.4.16.6" evidence="14"/>
<dbReference type="InterPro" id="IPR029058">
    <property type="entry name" value="AB_hydrolase_fold"/>
</dbReference>
<dbReference type="AlphaFoldDB" id="A0A1D2VIG2"/>
<accession>A0A1D2VIG2</accession>
<gene>
    <name evidence="19" type="ORF">ASCRUDRAFT_34098</name>
</gene>
<evidence type="ECO:0000256" key="12">
    <source>
        <dbReference type="ARBA" id="ARBA00023136"/>
    </source>
</evidence>
<keyword evidence="8 18" id="KW-0732">Signal</keyword>
<dbReference type="Gene3D" id="3.40.50.1820">
    <property type="entry name" value="alpha/beta hydrolase"/>
    <property type="match status" value="1"/>
</dbReference>
<comment type="catalytic activity">
    <reaction evidence="1">
        <text>Preferential release of a C-terminal arginine or lysine residue.</text>
        <dbReference type="EC" id="3.4.16.6"/>
    </reaction>
</comment>
<protein>
    <recommendedName>
        <fullName evidence="16">Pheromone-processing carboxypeptidase KEX1</fullName>
        <ecNumber evidence="14">3.4.16.6</ecNumber>
    </recommendedName>
    <alternativeName>
        <fullName evidence="17">Carboxypeptidase D</fullName>
    </alternativeName>
    <alternativeName>
        <fullName evidence="15">Pheromone-processing carboxypeptidase kex1</fullName>
    </alternativeName>
</protein>
<evidence type="ECO:0000256" key="1">
    <source>
        <dbReference type="ARBA" id="ARBA00001003"/>
    </source>
</evidence>
<dbReference type="InterPro" id="IPR033124">
    <property type="entry name" value="Ser_caboxypep_his_AS"/>
</dbReference>
<evidence type="ECO:0000256" key="15">
    <source>
        <dbReference type="ARBA" id="ARBA00040403"/>
    </source>
</evidence>
<evidence type="ECO:0000256" key="7">
    <source>
        <dbReference type="ARBA" id="ARBA00022703"/>
    </source>
</evidence>
<keyword evidence="5" id="KW-0645">Protease</keyword>
<keyword evidence="11" id="KW-0333">Golgi apparatus</keyword>
<evidence type="ECO:0000256" key="18">
    <source>
        <dbReference type="SAM" id="SignalP"/>
    </source>
</evidence>
<name>A0A1D2VIG2_9ASCO</name>
<dbReference type="PRINTS" id="PR00724">
    <property type="entry name" value="CRBOXYPTASEC"/>
</dbReference>
<keyword evidence="10" id="KW-1133">Transmembrane helix</keyword>
<comment type="similarity">
    <text evidence="3">Belongs to the peptidase S10 family.</text>
</comment>
<dbReference type="Pfam" id="PF00450">
    <property type="entry name" value="Peptidase_S10"/>
    <property type="match status" value="1"/>
</dbReference>
<keyword evidence="9 19" id="KW-0378">Hydrolase</keyword>
<dbReference type="InterPro" id="IPR001563">
    <property type="entry name" value="Peptidase_S10"/>
</dbReference>
<evidence type="ECO:0000256" key="2">
    <source>
        <dbReference type="ARBA" id="ARBA00004393"/>
    </source>
</evidence>
<evidence type="ECO:0000256" key="4">
    <source>
        <dbReference type="ARBA" id="ARBA00022645"/>
    </source>
</evidence>
<dbReference type="FunCoup" id="A0A1D2VIG2">
    <property type="interactions" value="117"/>
</dbReference>
<feature type="non-terminal residue" evidence="19">
    <location>
        <position position="500"/>
    </location>
</feature>
<evidence type="ECO:0000256" key="3">
    <source>
        <dbReference type="ARBA" id="ARBA00009431"/>
    </source>
</evidence>
<dbReference type="PANTHER" id="PTHR11802:SF190">
    <property type="entry name" value="PHEROMONE-PROCESSING CARBOXYPEPTIDASE KEX1"/>
    <property type="match status" value="1"/>
</dbReference>
<evidence type="ECO:0000256" key="6">
    <source>
        <dbReference type="ARBA" id="ARBA00022692"/>
    </source>
</evidence>
<sequence>MINLKICSFFLLFFKIFISLSISSPIDLSSTYKIDNDKFPGLQNIDPIQRPIMHAGHINLHKENDTNYFFWKFSKNNQLDSSNSNDFNRNNNLIIWLNGGPGCSSLDGALMEIGPLRLNKNSNTFYINNGSWIDNGDLVFIDQPANTGYSYSKDYSYELVDVSFNFMLFLKNYFKVFPNDINKNLYLTGESYSGQYIPYFANSILDHNEKVLNANKNQSSSLIDSDFNYIINLKSLIIGNGWIDPAIQSLSYLPFALQNKIVKKTDSFFSTLLNKHENCQKAVLRLNDKNLSQNDINSIYNQCEMIINSILTYTKTYSSHLNQDQCYNMYDIRLKDTYPSCGMNWPPDVSYIKPFLNNDHINIKKFLNFNSNFNKNWEECNNMVHQSLTNNNSPSSLTYLNKILIKIPIILYSGDKDIICNYIGTENLIDELNWNQQKGFSENTSYINWYYNNDNVGEIKSERNLTMIKIFGSSHMVPFDKPIVSRGLFDYATNNYEFNE</sequence>
<evidence type="ECO:0000256" key="14">
    <source>
        <dbReference type="ARBA" id="ARBA00038895"/>
    </source>
</evidence>
<comment type="subcellular location">
    <subcellularLocation>
        <location evidence="2">Golgi apparatus</location>
        <location evidence="2">trans-Golgi network membrane</location>
        <topology evidence="2">Single-pass type I membrane protein</topology>
    </subcellularLocation>
</comment>
<evidence type="ECO:0000256" key="16">
    <source>
        <dbReference type="ARBA" id="ARBA00040628"/>
    </source>
</evidence>
<evidence type="ECO:0000256" key="8">
    <source>
        <dbReference type="ARBA" id="ARBA00022729"/>
    </source>
</evidence>
<dbReference type="GeneID" id="30964127"/>
<keyword evidence="20" id="KW-1185">Reference proteome</keyword>
<keyword evidence="7" id="KW-0053">Apoptosis</keyword>
<dbReference type="InParanoid" id="A0A1D2VIG2"/>
<dbReference type="PROSITE" id="PS00560">
    <property type="entry name" value="CARBOXYPEPT_SER_HIS"/>
    <property type="match status" value="1"/>
</dbReference>
<feature type="chain" id="PRO_5008910474" description="Pheromone-processing carboxypeptidase KEX1" evidence="18">
    <location>
        <begin position="24"/>
        <end position="500"/>
    </location>
</feature>
<dbReference type="OrthoDB" id="443318at2759"/>
<proteinExistence type="inferred from homology"/>
<reference evidence="20" key="1">
    <citation type="submission" date="2016-05" db="EMBL/GenBank/DDBJ databases">
        <title>Comparative genomics of biotechnologically important yeasts.</title>
        <authorList>
            <consortium name="DOE Joint Genome Institute"/>
            <person name="Riley R."/>
            <person name="Haridas S."/>
            <person name="Wolfe K.H."/>
            <person name="Lopes M.R."/>
            <person name="Hittinger C.T."/>
            <person name="Goker M."/>
            <person name="Salamov A."/>
            <person name="Wisecaver J."/>
            <person name="Long T.M."/>
            <person name="Aerts A.L."/>
            <person name="Barry K."/>
            <person name="Choi C."/>
            <person name="Clum A."/>
            <person name="Coughlan A.Y."/>
            <person name="Deshpande S."/>
            <person name="Douglass A.P."/>
            <person name="Hanson S.J."/>
            <person name="Klenk H.-P."/>
            <person name="Labutti K."/>
            <person name="Lapidus A."/>
            <person name="Lindquist E."/>
            <person name="Lipzen A."/>
            <person name="Meier-Kolthoff J.P."/>
            <person name="Ohm R.A."/>
            <person name="Otillar R.P."/>
            <person name="Pangilinan J."/>
            <person name="Peng Y."/>
            <person name="Rokas A."/>
            <person name="Rosa C.A."/>
            <person name="Scheuner C."/>
            <person name="Sibirny A.A."/>
            <person name="Slot J.C."/>
            <person name="Stielow J.B."/>
            <person name="Sun H."/>
            <person name="Kurtzman C.P."/>
            <person name="Blackwell M."/>
            <person name="Grigoriev I.V."/>
            <person name="Jeffries T.W."/>
        </authorList>
    </citation>
    <scope>NUCLEOTIDE SEQUENCE [LARGE SCALE GENOMIC DNA]</scope>
    <source>
        <strain evidence="20">DSM 1968</strain>
    </source>
</reference>
<organism evidence="19 20">
    <name type="scientific">Ascoidea rubescens DSM 1968</name>
    <dbReference type="NCBI Taxonomy" id="1344418"/>
    <lineage>
        <taxon>Eukaryota</taxon>
        <taxon>Fungi</taxon>
        <taxon>Dikarya</taxon>
        <taxon>Ascomycota</taxon>
        <taxon>Saccharomycotina</taxon>
        <taxon>Saccharomycetes</taxon>
        <taxon>Ascoideaceae</taxon>
        <taxon>Ascoidea</taxon>
    </lineage>
</organism>
<evidence type="ECO:0000256" key="13">
    <source>
        <dbReference type="ARBA" id="ARBA00023180"/>
    </source>
</evidence>
<dbReference type="GO" id="GO:0006508">
    <property type="term" value="P:proteolysis"/>
    <property type="evidence" value="ECO:0007669"/>
    <property type="project" value="UniProtKB-KW"/>
</dbReference>
<dbReference type="STRING" id="1344418.A0A1D2VIG2"/>
<keyword evidence="12" id="KW-0472">Membrane</keyword>
<keyword evidence="4" id="KW-0121">Carboxypeptidase</keyword>
<evidence type="ECO:0000313" key="19">
    <source>
        <dbReference type="EMBL" id="ODV61442.1"/>
    </source>
</evidence>
<dbReference type="PANTHER" id="PTHR11802">
    <property type="entry name" value="SERINE PROTEASE FAMILY S10 SERINE CARBOXYPEPTIDASE"/>
    <property type="match status" value="1"/>
</dbReference>
<dbReference type="GO" id="GO:0006915">
    <property type="term" value="P:apoptotic process"/>
    <property type="evidence" value="ECO:0007669"/>
    <property type="project" value="UniProtKB-KW"/>
</dbReference>
<keyword evidence="13" id="KW-0325">Glycoprotein</keyword>
<dbReference type="SUPFAM" id="SSF53474">
    <property type="entry name" value="alpha/beta-Hydrolases"/>
    <property type="match status" value="1"/>
</dbReference>
<dbReference type="GO" id="GO:0005802">
    <property type="term" value="C:trans-Golgi network"/>
    <property type="evidence" value="ECO:0007669"/>
    <property type="project" value="TreeGrafter"/>
</dbReference>
<evidence type="ECO:0000256" key="5">
    <source>
        <dbReference type="ARBA" id="ARBA00022670"/>
    </source>
</evidence>
<feature type="signal peptide" evidence="18">
    <location>
        <begin position="1"/>
        <end position="23"/>
    </location>
</feature>
<dbReference type="EMBL" id="KV454479">
    <property type="protein sequence ID" value="ODV61442.1"/>
    <property type="molecule type" value="Genomic_DNA"/>
</dbReference>
<dbReference type="RefSeq" id="XP_020047749.1">
    <property type="nucleotide sequence ID" value="XM_020190491.1"/>
</dbReference>